<dbReference type="PANTHER" id="PTHR45663">
    <property type="entry name" value="GEO12009P1"/>
    <property type="match status" value="1"/>
</dbReference>
<evidence type="ECO:0000313" key="7">
    <source>
        <dbReference type="Proteomes" id="UP001165090"/>
    </source>
</evidence>
<proteinExistence type="predicted"/>
<dbReference type="InterPro" id="IPR013766">
    <property type="entry name" value="Thioredoxin_domain"/>
</dbReference>
<evidence type="ECO:0000256" key="4">
    <source>
        <dbReference type="ARBA" id="ARBA00023284"/>
    </source>
</evidence>
<dbReference type="Pfam" id="PF00085">
    <property type="entry name" value="Thioredoxin"/>
    <property type="match status" value="1"/>
</dbReference>
<dbReference type="PROSITE" id="PS00194">
    <property type="entry name" value="THIOREDOXIN_1"/>
    <property type="match status" value="1"/>
</dbReference>
<dbReference type="PANTHER" id="PTHR45663:SF22">
    <property type="entry name" value="THIOREDOXIN X, CHLOROPLASTIC"/>
    <property type="match status" value="1"/>
</dbReference>
<dbReference type="InterPro" id="IPR005746">
    <property type="entry name" value="Thioredoxin"/>
</dbReference>
<dbReference type="InterPro" id="IPR017937">
    <property type="entry name" value="Thioredoxin_CS"/>
</dbReference>
<dbReference type="SUPFAM" id="SSF52833">
    <property type="entry name" value="Thioredoxin-like"/>
    <property type="match status" value="1"/>
</dbReference>
<dbReference type="InterPro" id="IPR036249">
    <property type="entry name" value="Thioredoxin-like_sf"/>
</dbReference>
<dbReference type="PROSITE" id="PS51352">
    <property type="entry name" value="THIOREDOXIN_2"/>
    <property type="match status" value="1"/>
</dbReference>
<organism evidence="6 7">
    <name type="scientific">Volvox africanus</name>
    <dbReference type="NCBI Taxonomy" id="51714"/>
    <lineage>
        <taxon>Eukaryota</taxon>
        <taxon>Viridiplantae</taxon>
        <taxon>Chlorophyta</taxon>
        <taxon>core chlorophytes</taxon>
        <taxon>Chlorophyceae</taxon>
        <taxon>CS clade</taxon>
        <taxon>Chlamydomonadales</taxon>
        <taxon>Volvocaceae</taxon>
        <taxon>Volvox</taxon>
    </lineage>
</organism>
<dbReference type="NCBIfam" id="TIGR01068">
    <property type="entry name" value="thioredoxin"/>
    <property type="match status" value="1"/>
</dbReference>
<gene>
    <name evidence="6" type="ORF">VaNZ11_002536</name>
</gene>
<protein>
    <recommendedName>
        <fullName evidence="5">Thioredoxin domain-containing protein</fullName>
    </recommendedName>
</protein>
<dbReference type="PRINTS" id="PR00421">
    <property type="entry name" value="THIOREDOXIN"/>
</dbReference>
<keyword evidence="3" id="KW-1015">Disulfide bond</keyword>
<evidence type="ECO:0000256" key="2">
    <source>
        <dbReference type="ARBA" id="ARBA00022982"/>
    </source>
</evidence>
<evidence type="ECO:0000259" key="5">
    <source>
        <dbReference type="PROSITE" id="PS51352"/>
    </source>
</evidence>
<keyword evidence="2" id="KW-0249">Electron transport</keyword>
<dbReference type="Proteomes" id="UP001165090">
    <property type="component" value="Unassembled WGS sequence"/>
</dbReference>
<accession>A0ABQ5RS17</accession>
<evidence type="ECO:0000313" key="6">
    <source>
        <dbReference type="EMBL" id="GLI60390.1"/>
    </source>
</evidence>
<keyword evidence="7" id="KW-1185">Reference proteome</keyword>
<keyword evidence="4" id="KW-0676">Redox-active center</keyword>
<dbReference type="CDD" id="cd02947">
    <property type="entry name" value="TRX_family"/>
    <property type="match status" value="1"/>
</dbReference>
<dbReference type="Gene3D" id="3.40.30.10">
    <property type="entry name" value="Glutaredoxin"/>
    <property type="match status" value="1"/>
</dbReference>
<sequence>PKIHKLSSELLSATIIDAMLSTRTVSHTVPSRSGRTPFTSARSGIRGRHSTHVARVTNVTETIFDEQVLKADTPVLVDFWAAWCGPCKLVAPLMDWVEKEYNGKLKVVKIEHDSNPQLIAKYKVYGLPTLIVFNNGEEVPGSKREGAITKGLLEQYLRKYGVSK</sequence>
<comment type="caution">
    <text evidence="6">The sequence shown here is derived from an EMBL/GenBank/DDBJ whole genome shotgun (WGS) entry which is preliminary data.</text>
</comment>
<dbReference type="EMBL" id="BSDZ01000008">
    <property type="protein sequence ID" value="GLI60390.1"/>
    <property type="molecule type" value="Genomic_DNA"/>
</dbReference>
<reference evidence="6 7" key="1">
    <citation type="journal article" date="2023" name="IScience">
        <title>Expanded male sex-determining region conserved during the evolution of homothallism in the green alga Volvox.</title>
        <authorList>
            <person name="Yamamoto K."/>
            <person name="Matsuzaki R."/>
            <person name="Mahakham W."/>
            <person name="Heman W."/>
            <person name="Sekimoto H."/>
            <person name="Kawachi M."/>
            <person name="Minakuchi Y."/>
            <person name="Toyoda A."/>
            <person name="Nozaki H."/>
        </authorList>
    </citation>
    <scope>NUCLEOTIDE SEQUENCE [LARGE SCALE GENOMIC DNA]</scope>
    <source>
        <strain evidence="6 7">NIES-4468</strain>
    </source>
</reference>
<feature type="non-terminal residue" evidence="6">
    <location>
        <position position="1"/>
    </location>
</feature>
<keyword evidence="1" id="KW-0813">Transport</keyword>
<name>A0ABQ5RS17_9CHLO</name>
<evidence type="ECO:0000256" key="3">
    <source>
        <dbReference type="ARBA" id="ARBA00023157"/>
    </source>
</evidence>
<feature type="domain" description="Thioredoxin" evidence="5">
    <location>
        <begin position="18"/>
        <end position="162"/>
    </location>
</feature>
<evidence type="ECO:0000256" key="1">
    <source>
        <dbReference type="ARBA" id="ARBA00022448"/>
    </source>
</evidence>